<dbReference type="PANTHER" id="PTHR47545">
    <property type="entry name" value="MULTIFUNCTIONAL CCA PROTEIN"/>
    <property type="match status" value="1"/>
</dbReference>
<evidence type="ECO:0000256" key="9">
    <source>
        <dbReference type="ARBA" id="ARBA00022842"/>
    </source>
</evidence>
<evidence type="ECO:0000256" key="8">
    <source>
        <dbReference type="ARBA" id="ARBA00022840"/>
    </source>
</evidence>
<dbReference type="GO" id="GO:0046872">
    <property type="term" value="F:metal ion binding"/>
    <property type="evidence" value="ECO:0007669"/>
    <property type="project" value="UniProtKB-KW"/>
</dbReference>
<dbReference type="SUPFAM" id="SSF81891">
    <property type="entry name" value="Poly A polymerase C-terminal region-like"/>
    <property type="match status" value="1"/>
</dbReference>
<dbReference type="EMBL" id="FNQG01000002">
    <property type="protein sequence ID" value="SDZ74636.1"/>
    <property type="molecule type" value="Genomic_DNA"/>
</dbReference>
<comment type="cofactor">
    <cofactor evidence="1">
        <name>Mg(2+)</name>
        <dbReference type="ChEBI" id="CHEBI:18420"/>
    </cofactor>
</comment>
<dbReference type="InterPro" id="IPR003607">
    <property type="entry name" value="HD/PDEase_dom"/>
</dbReference>
<dbReference type="PROSITE" id="PS51831">
    <property type="entry name" value="HD"/>
    <property type="match status" value="1"/>
</dbReference>
<protein>
    <submittedName>
        <fullName evidence="13">tRNA nucleotidyltransferase (CCA-adding enzyme)</fullName>
    </submittedName>
</protein>
<dbReference type="OrthoDB" id="9805698at2"/>
<keyword evidence="2 11" id="KW-0808">Transferase</keyword>
<evidence type="ECO:0000256" key="3">
    <source>
        <dbReference type="ARBA" id="ARBA00022694"/>
    </source>
</evidence>
<keyword evidence="9" id="KW-0460">Magnesium</keyword>
<keyword evidence="10 11" id="KW-0694">RNA-binding</keyword>
<keyword evidence="4" id="KW-0548">Nucleotidyltransferase</keyword>
<dbReference type="InterPro" id="IPR006674">
    <property type="entry name" value="HD_domain"/>
</dbReference>
<evidence type="ECO:0000256" key="7">
    <source>
        <dbReference type="ARBA" id="ARBA00022800"/>
    </source>
</evidence>
<dbReference type="GO" id="GO:0005524">
    <property type="term" value="F:ATP binding"/>
    <property type="evidence" value="ECO:0007669"/>
    <property type="project" value="UniProtKB-KW"/>
</dbReference>
<reference evidence="13 14" key="1">
    <citation type="submission" date="2016-10" db="EMBL/GenBank/DDBJ databases">
        <authorList>
            <person name="de Groot N.N."/>
        </authorList>
    </citation>
    <scope>NUCLEOTIDE SEQUENCE [LARGE SCALE GENOMIC DNA]</scope>
    <source>
        <strain evidence="13 14">DSM 2872</strain>
    </source>
</reference>
<dbReference type="InterPro" id="IPR032828">
    <property type="entry name" value="PolyA_RNA-bd"/>
</dbReference>
<evidence type="ECO:0000256" key="11">
    <source>
        <dbReference type="RuleBase" id="RU003953"/>
    </source>
</evidence>
<dbReference type="Gene3D" id="1.10.3090.10">
    <property type="entry name" value="cca-adding enzyme, domain 2"/>
    <property type="match status" value="1"/>
</dbReference>
<keyword evidence="3" id="KW-0819">tRNA processing</keyword>
<dbReference type="InterPro" id="IPR002646">
    <property type="entry name" value="PolA_pol_head_dom"/>
</dbReference>
<dbReference type="PANTHER" id="PTHR47545:SF1">
    <property type="entry name" value="MULTIFUNCTIONAL CCA PROTEIN"/>
    <property type="match status" value="1"/>
</dbReference>
<dbReference type="InterPro" id="IPR043519">
    <property type="entry name" value="NT_sf"/>
</dbReference>
<dbReference type="RefSeq" id="WP_074670364.1">
    <property type="nucleotide sequence ID" value="NZ_FNQG01000002.1"/>
</dbReference>
<dbReference type="Pfam" id="PF01743">
    <property type="entry name" value="PolyA_pol"/>
    <property type="match status" value="1"/>
</dbReference>
<dbReference type="Proteomes" id="UP000183469">
    <property type="component" value="Unassembled WGS sequence"/>
</dbReference>
<keyword evidence="7" id="KW-0692">RNA repair</keyword>
<dbReference type="Pfam" id="PF01966">
    <property type="entry name" value="HD"/>
    <property type="match status" value="1"/>
</dbReference>
<keyword evidence="6" id="KW-0547">Nucleotide-binding</keyword>
<evidence type="ECO:0000256" key="1">
    <source>
        <dbReference type="ARBA" id="ARBA00001946"/>
    </source>
</evidence>
<sequence length="415" mass="46618">MTEKDFVNKIRTAGARVFIVGGWVRDFLRQVPAHDKDYMVAGIDEETFQQVFPHAPRVGKAFPVYLVDIDGCHAEVAFARKEEKQGAGYRGFSVEYGRNVTLEEDLYRRDTTINSMAMELPSGEIFDFYGGREDVKQGIIRPVSHHFAEDPVRALRAARQAAEFHFTLAKETKEAMTACREELAEEPAERLLQELKRALLTEKPSLFFRALQETGLLAVTFPELAALIGKTQPEAFHPEGDAFAHTMLVVDTVAAETDSLLARFCGLVHDLGKGETPAEMLPHHYDHEVRGQDVLKRWNARMTLPKKWLQAGLFVISQHMRAARLNKAGKIAELLLKVAASPMEIADFQAVIRADHHSLPPYLEEAPAIIACMQQVNGSQAPKSLRGAAIGDWVRNQQVKAYQNYKYHKQGETKL</sequence>
<evidence type="ECO:0000313" key="14">
    <source>
        <dbReference type="Proteomes" id="UP000183469"/>
    </source>
</evidence>
<accession>A0A1H3VIN6</accession>
<name>A0A1H3VIN6_SELRU</name>
<dbReference type="GO" id="GO:0016779">
    <property type="term" value="F:nucleotidyltransferase activity"/>
    <property type="evidence" value="ECO:0007669"/>
    <property type="project" value="UniProtKB-KW"/>
</dbReference>
<dbReference type="AlphaFoldDB" id="A0A1H3VIN6"/>
<evidence type="ECO:0000313" key="13">
    <source>
        <dbReference type="EMBL" id="SDZ74636.1"/>
    </source>
</evidence>
<evidence type="ECO:0000256" key="10">
    <source>
        <dbReference type="ARBA" id="ARBA00022884"/>
    </source>
</evidence>
<evidence type="ECO:0000256" key="2">
    <source>
        <dbReference type="ARBA" id="ARBA00022679"/>
    </source>
</evidence>
<keyword evidence="5" id="KW-0479">Metal-binding</keyword>
<dbReference type="SUPFAM" id="SSF81301">
    <property type="entry name" value="Nucleotidyltransferase"/>
    <property type="match status" value="1"/>
</dbReference>
<dbReference type="Pfam" id="PF12627">
    <property type="entry name" value="PolyA_pol_RNAbd"/>
    <property type="match status" value="1"/>
</dbReference>
<dbReference type="CDD" id="cd05398">
    <property type="entry name" value="NT_ClassII-CCAase"/>
    <property type="match status" value="1"/>
</dbReference>
<dbReference type="GO" id="GO:0008033">
    <property type="term" value="P:tRNA processing"/>
    <property type="evidence" value="ECO:0007669"/>
    <property type="project" value="UniProtKB-KW"/>
</dbReference>
<gene>
    <name evidence="13" type="ORF">SAMN05660648_00287</name>
</gene>
<dbReference type="Gene3D" id="3.30.460.10">
    <property type="entry name" value="Beta Polymerase, domain 2"/>
    <property type="match status" value="1"/>
</dbReference>
<organism evidence="13 14">
    <name type="scientific">Selenomonas ruminantium</name>
    <dbReference type="NCBI Taxonomy" id="971"/>
    <lineage>
        <taxon>Bacteria</taxon>
        <taxon>Bacillati</taxon>
        <taxon>Bacillota</taxon>
        <taxon>Negativicutes</taxon>
        <taxon>Selenomonadales</taxon>
        <taxon>Selenomonadaceae</taxon>
        <taxon>Selenomonas</taxon>
    </lineage>
</organism>
<evidence type="ECO:0000256" key="6">
    <source>
        <dbReference type="ARBA" id="ARBA00022741"/>
    </source>
</evidence>
<dbReference type="GO" id="GO:0042245">
    <property type="term" value="P:RNA repair"/>
    <property type="evidence" value="ECO:0007669"/>
    <property type="project" value="UniProtKB-KW"/>
</dbReference>
<evidence type="ECO:0000256" key="5">
    <source>
        <dbReference type="ARBA" id="ARBA00022723"/>
    </source>
</evidence>
<comment type="similarity">
    <text evidence="11">Belongs to the tRNA nucleotidyltransferase/poly(A) polymerase family.</text>
</comment>
<keyword evidence="8" id="KW-0067">ATP-binding</keyword>
<feature type="domain" description="HD" evidence="12">
    <location>
        <begin position="242"/>
        <end position="341"/>
    </location>
</feature>
<proteinExistence type="inferred from homology"/>
<dbReference type="GO" id="GO:0003723">
    <property type="term" value="F:RNA binding"/>
    <property type="evidence" value="ECO:0007669"/>
    <property type="project" value="UniProtKB-KW"/>
</dbReference>
<evidence type="ECO:0000256" key="4">
    <source>
        <dbReference type="ARBA" id="ARBA00022695"/>
    </source>
</evidence>
<evidence type="ECO:0000259" key="12">
    <source>
        <dbReference type="PROSITE" id="PS51831"/>
    </source>
</evidence>
<dbReference type="InterPro" id="IPR050124">
    <property type="entry name" value="tRNA_CCA-adding_enzyme"/>
</dbReference>
<dbReference type="CDD" id="cd00077">
    <property type="entry name" value="HDc"/>
    <property type="match status" value="1"/>
</dbReference>